<protein>
    <submittedName>
        <fullName evidence="1">Uncharacterized protein</fullName>
    </submittedName>
</protein>
<comment type="caution">
    <text evidence="1">The sequence shown here is derived from an EMBL/GenBank/DDBJ whole genome shotgun (WGS) entry which is preliminary data.</text>
</comment>
<evidence type="ECO:0000313" key="2">
    <source>
        <dbReference type="Proteomes" id="UP000019184"/>
    </source>
</evidence>
<proteinExistence type="predicted"/>
<name>A0A7U7GDM2_9GAMM</name>
<dbReference type="AlphaFoldDB" id="A0A7U7GDM2"/>
<reference evidence="1 2" key="1">
    <citation type="journal article" date="2014" name="ISME J.">
        <title>Candidatus Competibacter-lineage genomes retrieved from metagenomes reveal functional metabolic diversity.</title>
        <authorList>
            <person name="McIlroy S.J."/>
            <person name="Albertsen M."/>
            <person name="Andresen E.K."/>
            <person name="Saunders A.M."/>
            <person name="Kristiansen R."/>
            <person name="Stokholm-Bjerregaard M."/>
            <person name="Nielsen K.L."/>
            <person name="Nielsen P.H."/>
        </authorList>
    </citation>
    <scope>NUCLEOTIDE SEQUENCE [LARGE SCALE GENOMIC DNA]</scope>
    <source>
        <strain evidence="1 2">Run_B_J11</strain>
    </source>
</reference>
<organism evidence="1 2">
    <name type="scientific">Candidatus Contendobacter odensis Run_B_J11</name>
    <dbReference type="NCBI Taxonomy" id="1400861"/>
    <lineage>
        <taxon>Bacteria</taxon>
        <taxon>Pseudomonadati</taxon>
        <taxon>Pseudomonadota</taxon>
        <taxon>Gammaproteobacteria</taxon>
        <taxon>Candidatus Competibacteraceae</taxon>
        <taxon>Candidatus Contendibacter</taxon>
    </lineage>
</organism>
<accession>A0A7U7GDM2</accession>
<dbReference type="OrthoDB" id="5772019at2"/>
<keyword evidence="2" id="KW-1185">Reference proteome</keyword>
<dbReference type="RefSeq" id="WP_034434768.1">
    <property type="nucleotide sequence ID" value="NZ_CBTK010000255.1"/>
</dbReference>
<dbReference type="Proteomes" id="UP000019184">
    <property type="component" value="Unassembled WGS sequence"/>
</dbReference>
<evidence type="ECO:0000313" key="1">
    <source>
        <dbReference type="EMBL" id="CDH46212.1"/>
    </source>
</evidence>
<gene>
    <name evidence="1" type="ORF">BN874_400004</name>
</gene>
<dbReference type="EMBL" id="CBTK010000255">
    <property type="protein sequence ID" value="CDH46212.1"/>
    <property type="molecule type" value="Genomic_DNA"/>
</dbReference>
<sequence>MNDEIIDEVRAIREAHAARFNYDLKAIFTDIQRGEAELEKQGFKLIIPPTHPADLPESSLKRIRFTRG</sequence>